<accession>A0A166HZ30</accession>
<dbReference type="EMBL" id="LNRQ01000001">
    <property type="protein sequence ID" value="KZN10567.1"/>
    <property type="molecule type" value="Genomic_DNA"/>
</dbReference>
<dbReference type="Proteomes" id="UP000077755">
    <property type="component" value="Chromosome 1"/>
</dbReference>
<feature type="region of interest" description="Disordered" evidence="1">
    <location>
        <begin position="52"/>
        <end position="92"/>
    </location>
</feature>
<evidence type="ECO:0000313" key="3">
    <source>
        <dbReference type="EMBL" id="WOG84233.1"/>
    </source>
</evidence>
<reference evidence="2" key="1">
    <citation type="journal article" date="2016" name="Nat. Genet.">
        <title>A high-quality carrot genome assembly provides new insights into carotenoid accumulation and asterid genome evolution.</title>
        <authorList>
            <person name="Iorizzo M."/>
            <person name="Ellison S."/>
            <person name="Senalik D."/>
            <person name="Zeng P."/>
            <person name="Satapoomin P."/>
            <person name="Huang J."/>
            <person name="Bowman M."/>
            <person name="Iovene M."/>
            <person name="Sanseverino W."/>
            <person name="Cavagnaro P."/>
            <person name="Yildiz M."/>
            <person name="Macko-Podgorni A."/>
            <person name="Moranska E."/>
            <person name="Grzebelus E."/>
            <person name="Grzebelus D."/>
            <person name="Ashrafi H."/>
            <person name="Zheng Z."/>
            <person name="Cheng S."/>
            <person name="Spooner D."/>
            <person name="Van Deynze A."/>
            <person name="Simon P."/>
        </authorList>
    </citation>
    <scope>NUCLEOTIDE SEQUENCE [LARGE SCALE GENOMIC DNA]</scope>
    <source>
        <tissue evidence="2">Leaf</tissue>
    </source>
</reference>
<proteinExistence type="predicted"/>
<dbReference type="EMBL" id="CP093343">
    <property type="protein sequence ID" value="WOG84233.1"/>
    <property type="molecule type" value="Genomic_DNA"/>
</dbReference>
<keyword evidence="4" id="KW-1185">Reference proteome</keyword>
<protein>
    <submittedName>
        <fullName evidence="2">Uncharacterized protein</fullName>
    </submittedName>
</protein>
<reference evidence="3" key="2">
    <citation type="submission" date="2022-03" db="EMBL/GenBank/DDBJ databases">
        <title>Draft title - Genomic analysis of global carrot germplasm unveils the trajectory of domestication and the origin of high carotenoid orange carrot.</title>
        <authorList>
            <person name="Iorizzo M."/>
            <person name="Ellison S."/>
            <person name="Senalik D."/>
            <person name="Macko-Podgorni A."/>
            <person name="Grzebelus D."/>
            <person name="Bostan H."/>
            <person name="Rolling W."/>
            <person name="Curaba J."/>
            <person name="Simon P."/>
        </authorList>
    </citation>
    <scope>NUCLEOTIDE SEQUENCE</scope>
    <source>
        <tissue evidence="3">Leaf</tissue>
    </source>
</reference>
<dbReference type="Gramene" id="KZN10567">
    <property type="protein sequence ID" value="KZN10567"/>
    <property type="gene ID" value="DCAR_003223"/>
</dbReference>
<evidence type="ECO:0000313" key="2">
    <source>
        <dbReference type="EMBL" id="KZN10567.1"/>
    </source>
</evidence>
<evidence type="ECO:0000313" key="4">
    <source>
        <dbReference type="Proteomes" id="UP000077755"/>
    </source>
</evidence>
<sequence length="139" mass="15861">MPPVAQPVPRFLEYTQIQTSFLETHGATSHDKFYRCSKEKLVMLENKNLAKQYDVQSEEQQRSEVSSSLEYSQEKRSFPETHSNLGPDTVCRSGAENSGLFTTLELGTPFLKQLKRKEPEQETAEIETFSGTAECQFDM</sequence>
<gene>
    <name evidence="2" type="ORF">DCAR_003223</name>
    <name evidence="3" type="ORF">DCAR_0103415</name>
</gene>
<name>A0A166HZ30_DAUCS</name>
<dbReference type="AlphaFoldDB" id="A0A166HZ30"/>
<organism evidence="2">
    <name type="scientific">Daucus carota subsp. sativus</name>
    <name type="common">Carrot</name>
    <dbReference type="NCBI Taxonomy" id="79200"/>
    <lineage>
        <taxon>Eukaryota</taxon>
        <taxon>Viridiplantae</taxon>
        <taxon>Streptophyta</taxon>
        <taxon>Embryophyta</taxon>
        <taxon>Tracheophyta</taxon>
        <taxon>Spermatophyta</taxon>
        <taxon>Magnoliopsida</taxon>
        <taxon>eudicotyledons</taxon>
        <taxon>Gunneridae</taxon>
        <taxon>Pentapetalae</taxon>
        <taxon>asterids</taxon>
        <taxon>campanulids</taxon>
        <taxon>Apiales</taxon>
        <taxon>Apiaceae</taxon>
        <taxon>Apioideae</taxon>
        <taxon>Scandiceae</taxon>
        <taxon>Daucinae</taxon>
        <taxon>Daucus</taxon>
        <taxon>Daucus sect. Daucus</taxon>
    </lineage>
</organism>
<evidence type="ECO:0000256" key="1">
    <source>
        <dbReference type="SAM" id="MobiDB-lite"/>
    </source>
</evidence>